<dbReference type="GO" id="GO:0015074">
    <property type="term" value="P:DNA integration"/>
    <property type="evidence" value="ECO:0007669"/>
    <property type="project" value="InterPro"/>
</dbReference>
<keyword evidence="3" id="KW-1185">Reference proteome</keyword>
<dbReference type="PANTHER" id="PTHR37984:SF15">
    <property type="entry name" value="INTEGRASE CATALYTIC DOMAIN-CONTAINING PROTEIN"/>
    <property type="match status" value="1"/>
</dbReference>
<dbReference type="InterPro" id="IPR050951">
    <property type="entry name" value="Retrovirus_Pol_polyprotein"/>
</dbReference>
<dbReference type="PROSITE" id="PS50994">
    <property type="entry name" value="INTEGRASE"/>
    <property type="match status" value="1"/>
</dbReference>
<sequence>SSIFWPGMETKITKFYHMCQTYKSAKFHCGKQRYGKLPPRTLKMVDPLDIVDIDPIGPWDDGGYGVTMIDHATRWLQIWIQKDWQALATAETFNREWLSCYPQPCEVVYDNGKEFIGEVFQELLQSYGINKKPITTKDPQVNAICKRVHIVLLNITRCYENVN</sequence>
<dbReference type="Gene3D" id="3.30.420.10">
    <property type="entry name" value="Ribonuclease H-like superfamily/Ribonuclease H"/>
    <property type="match status" value="1"/>
</dbReference>
<dbReference type="GO" id="GO:0003676">
    <property type="term" value="F:nucleic acid binding"/>
    <property type="evidence" value="ECO:0007669"/>
    <property type="project" value="InterPro"/>
</dbReference>
<evidence type="ECO:0000313" key="3">
    <source>
        <dbReference type="Proteomes" id="UP000198211"/>
    </source>
</evidence>
<dbReference type="AlphaFoldDB" id="A0A225VJ99"/>
<protein>
    <submittedName>
        <fullName evidence="2">Pol Polyprotein</fullName>
    </submittedName>
</protein>
<dbReference type="InterPro" id="IPR001584">
    <property type="entry name" value="Integrase_cat-core"/>
</dbReference>
<feature type="non-terminal residue" evidence="2">
    <location>
        <position position="1"/>
    </location>
</feature>
<organism evidence="2 3">
    <name type="scientific">Phytophthora megakarya</name>
    <dbReference type="NCBI Taxonomy" id="4795"/>
    <lineage>
        <taxon>Eukaryota</taxon>
        <taxon>Sar</taxon>
        <taxon>Stramenopiles</taxon>
        <taxon>Oomycota</taxon>
        <taxon>Peronosporomycetes</taxon>
        <taxon>Peronosporales</taxon>
        <taxon>Peronosporaceae</taxon>
        <taxon>Phytophthora</taxon>
    </lineage>
</organism>
<comment type="caution">
    <text evidence="2">The sequence shown here is derived from an EMBL/GenBank/DDBJ whole genome shotgun (WGS) entry which is preliminary data.</text>
</comment>
<reference evidence="3" key="1">
    <citation type="submission" date="2017-03" db="EMBL/GenBank/DDBJ databases">
        <title>Phytopthora megakarya and P. palmivora, two closely related causual agents of cacao black pod achieved similar genome size and gene model numbers by different mechanisms.</title>
        <authorList>
            <person name="Ali S."/>
            <person name="Shao J."/>
            <person name="Larry D.J."/>
            <person name="Kronmiller B."/>
            <person name="Shen D."/>
            <person name="Strem M.D."/>
            <person name="Melnick R.L."/>
            <person name="Guiltinan M.J."/>
            <person name="Tyler B.M."/>
            <person name="Meinhardt L.W."/>
            <person name="Bailey B.A."/>
        </authorList>
    </citation>
    <scope>NUCLEOTIDE SEQUENCE [LARGE SCALE GENOMIC DNA]</scope>
    <source>
        <strain evidence="3">zdho120</strain>
    </source>
</reference>
<dbReference type="SUPFAM" id="SSF53098">
    <property type="entry name" value="Ribonuclease H-like"/>
    <property type="match status" value="1"/>
</dbReference>
<evidence type="ECO:0000259" key="1">
    <source>
        <dbReference type="PROSITE" id="PS50994"/>
    </source>
</evidence>
<name>A0A225VJ99_9STRA</name>
<feature type="domain" description="Integrase catalytic" evidence="1">
    <location>
        <begin position="34"/>
        <end position="163"/>
    </location>
</feature>
<gene>
    <name evidence="2" type="ORF">PHMEG_00023212</name>
</gene>
<dbReference type="InterPro" id="IPR036397">
    <property type="entry name" value="RNaseH_sf"/>
</dbReference>
<evidence type="ECO:0000313" key="2">
    <source>
        <dbReference type="EMBL" id="OWZ04817.1"/>
    </source>
</evidence>
<dbReference type="PANTHER" id="PTHR37984">
    <property type="entry name" value="PROTEIN CBG26694"/>
    <property type="match status" value="1"/>
</dbReference>
<dbReference type="Proteomes" id="UP000198211">
    <property type="component" value="Unassembled WGS sequence"/>
</dbReference>
<dbReference type="EMBL" id="NBNE01004757">
    <property type="protein sequence ID" value="OWZ04817.1"/>
    <property type="molecule type" value="Genomic_DNA"/>
</dbReference>
<dbReference type="OrthoDB" id="103811at2759"/>
<accession>A0A225VJ99</accession>
<dbReference type="InterPro" id="IPR012337">
    <property type="entry name" value="RNaseH-like_sf"/>
</dbReference>
<proteinExistence type="predicted"/>